<reference evidence="2 3" key="1">
    <citation type="submission" date="2024-06" db="EMBL/GenBank/DDBJ databases">
        <title>The Natural Products Discovery Center: Release of the First 8490 Sequenced Strains for Exploring Actinobacteria Biosynthetic Diversity.</title>
        <authorList>
            <person name="Kalkreuter E."/>
            <person name="Kautsar S.A."/>
            <person name="Yang D."/>
            <person name="Bader C.D."/>
            <person name="Teijaro C.N."/>
            <person name="Fluegel L."/>
            <person name="Davis C.M."/>
            <person name="Simpson J.R."/>
            <person name="Lauterbach L."/>
            <person name="Steele A.D."/>
            <person name="Gui C."/>
            <person name="Meng S."/>
            <person name="Li G."/>
            <person name="Viehrig K."/>
            <person name="Ye F."/>
            <person name="Su P."/>
            <person name="Kiefer A.F."/>
            <person name="Nichols A."/>
            <person name="Cepeda A.J."/>
            <person name="Yan W."/>
            <person name="Fan B."/>
            <person name="Jiang Y."/>
            <person name="Adhikari A."/>
            <person name="Zheng C.-J."/>
            <person name="Schuster L."/>
            <person name="Cowan T.M."/>
            <person name="Smanski M.J."/>
            <person name="Chevrette M.G."/>
            <person name="De Carvalho L.P.S."/>
            <person name="Shen B."/>
        </authorList>
    </citation>
    <scope>NUCLEOTIDE SEQUENCE [LARGE SCALE GENOMIC DNA]</scope>
    <source>
        <strain evidence="2 3">NPDC038104</strain>
    </source>
</reference>
<feature type="transmembrane region" description="Helical" evidence="1">
    <location>
        <begin position="154"/>
        <end position="173"/>
    </location>
</feature>
<dbReference type="Proteomes" id="UP001550850">
    <property type="component" value="Unassembled WGS sequence"/>
</dbReference>
<organism evidence="2 3">
    <name type="scientific">Streptomyces fragilis</name>
    <dbReference type="NCBI Taxonomy" id="67301"/>
    <lineage>
        <taxon>Bacteria</taxon>
        <taxon>Bacillati</taxon>
        <taxon>Actinomycetota</taxon>
        <taxon>Actinomycetes</taxon>
        <taxon>Kitasatosporales</taxon>
        <taxon>Streptomycetaceae</taxon>
        <taxon>Streptomyces</taxon>
    </lineage>
</organism>
<dbReference type="EMBL" id="JBEZUR010000003">
    <property type="protein sequence ID" value="MEU3553315.1"/>
    <property type="molecule type" value="Genomic_DNA"/>
</dbReference>
<protein>
    <submittedName>
        <fullName evidence="2">DUF6415 family natural product biosynthesis protein</fullName>
    </submittedName>
</protein>
<dbReference type="RefSeq" id="WP_245967425.1">
    <property type="nucleotide sequence ID" value="NZ_BEVZ01000002.1"/>
</dbReference>
<name>A0ABV2YC54_9ACTN</name>
<evidence type="ECO:0000256" key="1">
    <source>
        <dbReference type="SAM" id="Phobius"/>
    </source>
</evidence>
<gene>
    <name evidence="2" type="ORF">AB0E65_03595</name>
</gene>
<dbReference type="InterPro" id="IPR046300">
    <property type="entry name" value="DUF6415"/>
</dbReference>
<evidence type="ECO:0000313" key="3">
    <source>
        <dbReference type="Proteomes" id="UP001550850"/>
    </source>
</evidence>
<comment type="caution">
    <text evidence="2">The sequence shown here is derived from an EMBL/GenBank/DDBJ whole genome shotgun (WGS) entry which is preliminary data.</text>
</comment>
<sequence>MPRTTSTSTAREFTVFSSSASPVARTVRKVLAERHDGRRTTHAVQRDVATTALETVALVLDDDSPLPDTDQDVHDLMARLRGHVAELGAAVVGGGPVLVRAQLLSTAPPPAGFVPSRVHLRRLAEAVRELAEVARRTEAVTPVEHRPWRLSRDVVRGVVFVLALTVLIIAASVPRT</sequence>
<keyword evidence="1" id="KW-0472">Membrane</keyword>
<evidence type="ECO:0000313" key="2">
    <source>
        <dbReference type="EMBL" id="MEU3553315.1"/>
    </source>
</evidence>
<proteinExistence type="predicted"/>
<keyword evidence="1" id="KW-1133">Transmembrane helix</keyword>
<keyword evidence="3" id="KW-1185">Reference proteome</keyword>
<dbReference type="Pfam" id="PF19979">
    <property type="entry name" value="DUF6415"/>
    <property type="match status" value="1"/>
</dbReference>
<keyword evidence="1" id="KW-0812">Transmembrane</keyword>
<accession>A0ABV2YC54</accession>